<dbReference type="AlphaFoldDB" id="A0A844BNL9"/>
<dbReference type="PROSITE" id="PS50123">
    <property type="entry name" value="CHER"/>
    <property type="match status" value="1"/>
</dbReference>
<evidence type="ECO:0000259" key="4">
    <source>
        <dbReference type="PROSITE" id="PS50122"/>
    </source>
</evidence>
<name>A0A844BNL9_9RHOB</name>
<feature type="region of interest" description="Disordered" evidence="3">
    <location>
        <begin position="535"/>
        <end position="560"/>
    </location>
</feature>
<dbReference type="GO" id="GO:0008984">
    <property type="term" value="F:protein-glutamate methylesterase activity"/>
    <property type="evidence" value="ECO:0007669"/>
    <property type="project" value="InterPro"/>
</dbReference>
<dbReference type="PANTHER" id="PTHR24422">
    <property type="entry name" value="CHEMOTAXIS PROTEIN METHYLTRANSFERASE"/>
    <property type="match status" value="1"/>
</dbReference>
<feature type="domain" description="CheR-type methyltransferase" evidence="5">
    <location>
        <begin position="269"/>
        <end position="497"/>
    </location>
</feature>
<dbReference type="Pfam" id="PF03705">
    <property type="entry name" value="CheR_N"/>
    <property type="match status" value="1"/>
</dbReference>
<feature type="coiled-coil region" evidence="2">
    <location>
        <begin position="701"/>
        <end position="767"/>
    </location>
</feature>
<dbReference type="GO" id="GO:0008757">
    <property type="term" value="F:S-adenosylmethionine-dependent methyltransferase activity"/>
    <property type="evidence" value="ECO:0007669"/>
    <property type="project" value="InterPro"/>
</dbReference>
<proteinExistence type="predicted"/>
<sequence length="1026" mass="111914">MASPGQDDHAGGTDRIEQQENTVESPDGSVQQQTMASAEEQAPLRVVGIGASAGGLSALEVFFENCPCDSGASFVVIQHLSPKHESLMAELLSRRTKMPVAMIDADQRIERDHVYLIPPGAEMRIEADTLKLSPRSETLSLPIDIFFASLAQAFGQRAIGIVLSGTGSDGTRGAIAINEAGGFVLIQDPDEAKFDSMPQSVKRAGVVDACLPAAELAERALLDKDAAPRIRVPGAGQGGKQPDEEPHETAEDDSAILDRIFLRLAASGGVDFRDYKSTTVLRRLSRRMQVQRVATLAQYLQILLDSDAEVMALRRELLISVTRFFRDDDAFRALEEKVIPRIVEGLAPRDTARVWVAGCATGEEAYSIAMLFHEALGRVQRPHSLKVFATDVSEDCLQVAAAGVYPDSVAAEVSPARLERFFTQDRDTLVVSPELRQSLIFARHDLLQDPPFTRMDLVSCRNTLIYLRPKAQLSALSRLRFAARSGGFLFLGQSESLGLEQSGYETVDANNKIFRLESAGSAGKIDLAAPHLSRAGARGSRSRAEAHATRHSGGHASDPDARDIALDAAMRTLLDAWAPPSILVNDRFEVIHFQGNVSPFLRTRSGKASLDLARLLPEAMAAVASVLICKAVETGNAHVSEPTRFSIDDVGHVVRLHAVPVQSPELAGSCVLLSFEKVDADAPGHAVPQQIDLTSLEKARIDILERQLEATRADLQSAIEELETSNEELQATNEELMASNEELQSSNEELQSVNEEINTVNAEYQEKISLLNRLNADLGSMLRAVGVAAVFVDEMLLITRFSPDAGKIFKLRDSDVGRPLGDITHRLKYPALIDDIHDTIRTEDRCEREVLGEDGEIYRVRIVPYSIKTSGQRGAVITVMNVTVYRNLAKLQGIIDALPEHIAVLDFDGTILLTNAAWIRFARANGDPELKRSGPGSNYLEVCRGAISSGPPRSSPDDMRSAVSALEGVKEILEGTRQSFSLEYPCHAPDQKRWFFMTVAPVTGQEFGAVVSHIEITPWYGNMAES</sequence>
<dbReference type="Gene3D" id="3.40.50.180">
    <property type="entry name" value="Methylesterase CheB, C-terminal domain"/>
    <property type="match status" value="1"/>
</dbReference>
<gene>
    <name evidence="6" type="ORF">GH815_16515</name>
</gene>
<dbReference type="PANTHER" id="PTHR24422:SF27">
    <property type="entry name" value="PROTEIN-GLUTAMATE O-METHYLTRANSFERASE"/>
    <property type="match status" value="1"/>
</dbReference>
<feature type="domain" description="CheB-type methylesterase" evidence="4">
    <location>
        <begin position="43"/>
        <end position="227"/>
    </location>
</feature>
<dbReference type="EMBL" id="WJPO01000034">
    <property type="protein sequence ID" value="MRH22582.1"/>
    <property type="molecule type" value="Genomic_DNA"/>
</dbReference>
<feature type="compositionally biased region" description="Basic and acidic residues" evidence="3">
    <location>
        <begin position="1"/>
        <end position="18"/>
    </location>
</feature>
<keyword evidence="1" id="KW-0378">Hydrolase</keyword>
<dbReference type="InterPro" id="IPR035909">
    <property type="entry name" value="CheB_C"/>
</dbReference>
<organism evidence="6 7">
    <name type="scientific">Rhodovulum strictum</name>
    <dbReference type="NCBI Taxonomy" id="58314"/>
    <lineage>
        <taxon>Bacteria</taxon>
        <taxon>Pseudomonadati</taxon>
        <taxon>Pseudomonadota</taxon>
        <taxon>Alphaproteobacteria</taxon>
        <taxon>Rhodobacterales</taxon>
        <taxon>Paracoccaceae</taxon>
        <taxon>Rhodovulum</taxon>
    </lineage>
</organism>
<dbReference type="InterPro" id="IPR000780">
    <property type="entry name" value="CheR_MeTrfase"/>
</dbReference>
<dbReference type="SUPFAM" id="SSF53335">
    <property type="entry name" value="S-adenosyl-L-methionine-dependent methyltransferases"/>
    <property type="match status" value="1"/>
</dbReference>
<evidence type="ECO:0000259" key="5">
    <source>
        <dbReference type="PROSITE" id="PS50123"/>
    </source>
</evidence>
<dbReference type="InterPro" id="IPR022642">
    <property type="entry name" value="CheR_C"/>
</dbReference>
<evidence type="ECO:0000256" key="2">
    <source>
        <dbReference type="SAM" id="Coils"/>
    </source>
</evidence>
<dbReference type="Pfam" id="PF13596">
    <property type="entry name" value="PAS_10"/>
    <property type="match status" value="1"/>
</dbReference>
<feature type="active site" evidence="1">
    <location>
        <position position="79"/>
    </location>
</feature>
<keyword evidence="1" id="KW-0145">Chemotaxis</keyword>
<evidence type="ECO:0000256" key="3">
    <source>
        <dbReference type="SAM" id="MobiDB-lite"/>
    </source>
</evidence>
<evidence type="ECO:0000313" key="7">
    <source>
        <dbReference type="Proteomes" id="UP000466730"/>
    </source>
</evidence>
<keyword evidence="7" id="KW-1185">Reference proteome</keyword>
<dbReference type="SUPFAM" id="SSF55785">
    <property type="entry name" value="PYP-like sensor domain (PAS domain)"/>
    <property type="match status" value="2"/>
</dbReference>
<comment type="caution">
    <text evidence="6">The sequence shown here is derived from an EMBL/GenBank/DDBJ whole genome shotgun (WGS) entry which is preliminary data.</text>
</comment>
<dbReference type="InterPro" id="IPR035965">
    <property type="entry name" value="PAS-like_dom_sf"/>
</dbReference>
<protein>
    <submittedName>
        <fullName evidence="6">Chemotaxis protein CheR</fullName>
    </submittedName>
</protein>
<keyword evidence="2" id="KW-0175">Coiled coil</keyword>
<dbReference type="Gene3D" id="3.40.50.150">
    <property type="entry name" value="Vaccinia Virus protein VP39"/>
    <property type="match status" value="1"/>
</dbReference>
<dbReference type="OrthoDB" id="9816309at2"/>
<dbReference type="PROSITE" id="PS50122">
    <property type="entry name" value="CHEB"/>
    <property type="match status" value="1"/>
</dbReference>
<dbReference type="GO" id="GO:0005737">
    <property type="term" value="C:cytoplasm"/>
    <property type="evidence" value="ECO:0007669"/>
    <property type="project" value="InterPro"/>
</dbReference>
<evidence type="ECO:0000256" key="1">
    <source>
        <dbReference type="PROSITE-ProRule" id="PRU00050"/>
    </source>
</evidence>
<dbReference type="InterPro" id="IPR050903">
    <property type="entry name" value="Bact_Chemotaxis_MeTrfase"/>
</dbReference>
<dbReference type="Pfam" id="PF01739">
    <property type="entry name" value="CheR"/>
    <property type="match status" value="1"/>
</dbReference>
<dbReference type="GO" id="GO:0006935">
    <property type="term" value="P:chemotaxis"/>
    <property type="evidence" value="ECO:0007669"/>
    <property type="project" value="UniProtKB-UniRule"/>
</dbReference>
<feature type="compositionally biased region" description="Polar residues" evidence="3">
    <location>
        <begin position="19"/>
        <end position="36"/>
    </location>
</feature>
<dbReference type="Proteomes" id="UP000466730">
    <property type="component" value="Unassembled WGS sequence"/>
</dbReference>
<feature type="active site" evidence="1">
    <location>
        <position position="169"/>
    </location>
</feature>
<feature type="region of interest" description="Disordered" evidence="3">
    <location>
        <begin position="230"/>
        <end position="251"/>
    </location>
</feature>
<dbReference type="InterPro" id="IPR029063">
    <property type="entry name" value="SAM-dependent_MTases_sf"/>
</dbReference>
<dbReference type="CDD" id="cd16434">
    <property type="entry name" value="CheB-CheR_fusion"/>
    <property type="match status" value="1"/>
</dbReference>
<dbReference type="PRINTS" id="PR00996">
    <property type="entry name" value="CHERMTFRASE"/>
</dbReference>
<reference evidence="6 7" key="1">
    <citation type="submission" date="2019-11" db="EMBL/GenBank/DDBJ databases">
        <title>Draft Whole-Genome sequence of the marine photosynthetic bacterium Rhodovulum strictum DSM 11289.</title>
        <authorList>
            <person name="Kyndt J.A."/>
            <person name="Meyer T.E."/>
        </authorList>
    </citation>
    <scope>NUCLEOTIDE SEQUENCE [LARGE SCALE GENOMIC DNA]</scope>
    <source>
        <strain evidence="6 7">DSM 11289</strain>
    </source>
</reference>
<dbReference type="Pfam" id="PF01339">
    <property type="entry name" value="CheB_methylest"/>
    <property type="match status" value="1"/>
</dbReference>
<evidence type="ECO:0000313" key="6">
    <source>
        <dbReference type="EMBL" id="MRH22582.1"/>
    </source>
</evidence>
<dbReference type="SMART" id="SM00138">
    <property type="entry name" value="MeTrc"/>
    <property type="match status" value="1"/>
</dbReference>
<dbReference type="InterPro" id="IPR022641">
    <property type="entry name" value="CheR_N"/>
</dbReference>
<feature type="active site" evidence="1">
    <location>
        <position position="52"/>
    </location>
</feature>
<dbReference type="SUPFAM" id="SSF47757">
    <property type="entry name" value="Chemotaxis receptor methyltransferase CheR, N-terminal domain"/>
    <property type="match status" value="1"/>
</dbReference>
<dbReference type="InterPro" id="IPR000673">
    <property type="entry name" value="Sig_transdc_resp-reg_Me-estase"/>
</dbReference>
<dbReference type="SUPFAM" id="SSF52738">
    <property type="entry name" value="Methylesterase CheB, C-terminal domain"/>
    <property type="match status" value="1"/>
</dbReference>
<accession>A0A844BNL9</accession>
<dbReference type="GO" id="GO:0000156">
    <property type="term" value="F:phosphorelay response regulator activity"/>
    <property type="evidence" value="ECO:0007669"/>
    <property type="project" value="InterPro"/>
</dbReference>
<feature type="region of interest" description="Disordered" evidence="3">
    <location>
        <begin position="1"/>
        <end position="39"/>
    </location>
</feature>
<dbReference type="Gene3D" id="3.30.450.20">
    <property type="entry name" value="PAS domain"/>
    <property type="match status" value="2"/>
</dbReference>